<evidence type="ECO:0000313" key="4">
    <source>
        <dbReference type="EMBL" id="QBQ71245.1"/>
    </source>
</evidence>
<proteinExistence type="predicted"/>
<evidence type="ECO:0000313" key="5">
    <source>
        <dbReference type="Proteomes" id="UP000296993"/>
    </source>
</evidence>
<keyword evidence="2" id="KW-0812">Transmembrane</keyword>
<name>A0A482MDI0_9CAUD</name>
<reference evidence="4 5" key="1">
    <citation type="submission" date="2019-02" db="EMBL/GenBank/DDBJ databases">
        <authorList>
            <person name="Oosthuizen L."/>
            <person name="Davies C.G."/>
            <person name="Grundy S."/>
            <person name="Palmer E."/>
            <person name="Wojtus J.K."/>
            <person name="Hoskin A.F.M."/>
            <person name="Turnbull J."/>
            <person name="Scott J."/>
            <person name="Sweatman J.A."/>
            <person name="Elliston-Boyes N."/>
            <person name="Freed N.E."/>
            <person name="Hendrickson H.L."/>
            <person name="Aull H.G."/>
            <person name="Garlena R.A."/>
            <person name="Russell D.A."/>
            <person name="Pope W.H."/>
            <person name="Jacobs-Sera D."/>
            <person name="Hatfull G.F."/>
        </authorList>
    </citation>
    <scope>NUCLEOTIDE SEQUENCE [LARGE SCALE GENOMIC DNA]</scope>
</reference>
<dbReference type="Pfam" id="PF24238">
    <property type="entry name" value="CDGP"/>
    <property type="match status" value="1"/>
</dbReference>
<keyword evidence="2" id="KW-0472">Membrane</keyword>
<gene>
    <name evidence="4" type="primary">45</name>
    <name evidence="4" type="ORF">SEA_DAEGAL_45</name>
</gene>
<keyword evidence="2" id="KW-1133">Transmembrane helix</keyword>
<sequence length="173" mass="18951">MTGPPRAGYRSTTPTAISLPGKGIRTTGRPTMQHRTKHRAMRSILNSAITVATAVVATATFALSGATAPVARADGGTPDVGCETIHWGFFGSQWRTICDGPKRADGSWLRARRVWTPAGYVRGSTYCSRYSCSSSAGYYREESTQRFEEYVVFDHNVLPDEPAWMPPGTYRVL</sequence>
<organism evidence="4 5">
    <name type="scientific">Mycobacterium phage Daegal</name>
    <dbReference type="NCBI Taxonomy" id="2517946"/>
    <lineage>
        <taxon>Viruses</taxon>
        <taxon>Duplodnaviria</taxon>
        <taxon>Heunggongvirae</taxon>
        <taxon>Uroviricota</taxon>
        <taxon>Caudoviricetes</taxon>
        <taxon>Gilesvirus</taxon>
        <taxon>Gilesvirus giles</taxon>
    </lineage>
</organism>
<accession>A0A482MDI0</accession>
<evidence type="ECO:0000256" key="1">
    <source>
        <dbReference type="SAM" id="MobiDB-lite"/>
    </source>
</evidence>
<dbReference type="Proteomes" id="UP000296993">
    <property type="component" value="Segment"/>
</dbReference>
<feature type="region of interest" description="Disordered" evidence="1">
    <location>
        <begin position="1"/>
        <end position="32"/>
    </location>
</feature>
<feature type="transmembrane region" description="Helical" evidence="2">
    <location>
        <begin position="44"/>
        <end position="63"/>
    </location>
</feature>
<dbReference type="InterPro" id="IPR056271">
    <property type="entry name" value="CDGP_dom"/>
</dbReference>
<evidence type="ECO:0000256" key="2">
    <source>
        <dbReference type="SAM" id="Phobius"/>
    </source>
</evidence>
<protein>
    <recommendedName>
        <fullName evidence="3">CDGP domain-containing protein</fullName>
    </recommendedName>
</protein>
<evidence type="ECO:0000259" key="3">
    <source>
        <dbReference type="Pfam" id="PF24238"/>
    </source>
</evidence>
<dbReference type="EMBL" id="MK494095">
    <property type="protein sequence ID" value="QBQ71245.1"/>
    <property type="molecule type" value="Genomic_DNA"/>
</dbReference>
<feature type="domain" description="CDGP" evidence="3">
    <location>
        <begin position="81"/>
        <end position="166"/>
    </location>
</feature>